<dbReference type="Proteomes" id="UP000613208">
    <property type="component" value="Unassembled WGS sequence"/>
</dbReference>
<name>A0A916Q7U0_9FIRM</name>
<evidence type="ECO:0000313" key="1">
    <source>
        <dbReference type="EMBL" id="GFO84525.1"/>
    </source>
</evidence>
<evidence type="ECO:0008006" key="3">
    <source>
        <dbReference type="Google" id="ProtNLM"/>
    </source>
</evidence>
<dbReference type="Pfam" id="PF13151">
    <property type="entry name" value="DUF3990"/>
    <property type="match status" value="1"/>
</dbReference>
<evidence type="ECO:0000313" key="2">
    <source>
        <dbReference type="Proteomes" id="UP000613208"/>
    </source>
</evidence>
<proteinExistence type="predicted"/>
<protein>
    <recommendedName>
        <fullName evidence="3">DUF3990 domain-containing protein</fullName>
    </recommendedName>
</protein>
<accession>A0A916Q7U0</accession>
<dbReference type="SUPFAM" id="SSF56399">
    <property type="entry name" value="ADP-ribosylation"/>
    <property type="match status" value="1"/>
</dbReference>
<dbReference type="AlphaFoldDB" id="A0A916Q7U0"/>
<reference evidence="1" key="1">
    <citation type="submission" date="2020-06" db="EMBL/GenBank/DDBJ databases">
        <title>Characterization of fructooligosaccharide metabolism and fructooligosaccharide-degrading enzymes in human commensal butyrate producers.</title>
        <authorList>
            <person name="Tanno H."/>
            <person name="Fujii T."/>
            <person name="Hirano K."/>
            <person name="Maeno S."/>
            <person name="Tonozuka T."/>
            <person name="Sakamoto M."/>
            <person name="Ohkuma M."/>
            <person name="Tochio T."/>
            <person name="Endo A."/>
        </authorList>
    </citation>
    <scope>NUCLEOTIDE SEQUENCE</scope>
    <source>
        <strain evidence="1">JCM 17466</strain>
    </source>
</reference>
<dbReference type="InterPro" id="IPR025051">
    <property type="entry name" value="DUF3990"/>
</dbReference>
<gene>
    <name evidence="1" type="ORF">ANBU17_08720</name>
</gene>
<sequence>MSMSIQSDVEILSVQAVEYYAQKHHLSEGDVFDLFCKHQVFEKILIQHETLHQLDMEETFQYVEEIIKENALELVLYHGSNIAFDEIDLGKSHNRRDFGRGFYCTVLESQAEEWAKRLYLRSHKGGRYVYRYLFHQTEDLKIKHFAALDREWLEFIKENRTKGGIQHAYDVVVGPVADDNTMETVQLYLSGILKAEEAVERLRYNKVNNQVSFHTPLALEHLTLESRREVS</sequence>
<dbReference type="Pfam" id="PF12668">
    <property type="entry name" value="DUF3791"/>
    <property type="match status" value="1"/>
</dbReference>
<dbReference type="InterPro" id="IPR024269">
    <property type="entry name" value="DUF3791"/>
</dbReference>
<keyword evidence="2" id="KW-1185">Reference proteome</keyword>
<organism evidence="1 2">
    <name type="scientific">Anaerostipes butyraticus</name>
    <dbReference type="NCBI Taxonomy" id="645466"/>
    <lineage>
        <taxon>Bacteria</taxon>
        <taxon>Bacillati</taxon>
        <taxon>Bacillota</taxon>
        <taxon>Clostridia</taxon>
        <taxon>Lachnospirales</taxon>
        <taxon>Lachnospiraceae</taxon>
        <taxon>Anaerostipes</taxon>
    </lineage>
</organism>
<comment type="caution">
    <text evidence="1">The sequence shown here is derived from an EMBL/GenBank/DDBJ whole genome shotgun (WGS) entry which is preliminary data.</text>
</comment>
<dbReference type="EMBL" id="BLYI01000023">
    <property type="protein sequence ID" value="GFO84525.1"/>
    <property type="molecule type" value="Genomic_DNA"/>
</dbReference>